<proteinExistence type="predicted"/>
<reference evidence="1 2" key="1">
    <citation type="submission" date="2016-10" db="EMBL/GenBank/DDBJ databases">
        <authorList>
            <person name="de Groot N.N."/>
        </authorList>
    </citation>
    <scope>NUCLEOTIDE SEQUENCE [LARGE SCALE GENOMIC DNA]</scope>
    <source>
        <strain evidence="1 2">CGMCC 1.5070</strain>
    </source>
</reference>
<evidence type="ECO:0000313" key="2">
    <source>
        <dbReference type="Proteomes" id="UP000199158"/>
    </source>
</evidence>
<sequence>MKLLVFVLNKIETLEPLLERFSHDGISGATILNSNGMAHTLSEYGGSFLGSLRAILNPERVESRTLFAVLPEDQVEIAVKAIELVVGDLSKPDTGIVFTVPVDFTKGIKLN</sequence>
<dbReference type="STRING" id="474960.SAMN05216180_0381"/>
<accession>A0A1H7Z1G0</accession>
<organism evidence="1 2">
    <name type="scientific">Hydrogenoanaerobacterium saccharovorans</name>
    <dbReference type="NCBI Taxonomy" id="474960"/>
    <lineage>
        <taxon>Bacteria</taxon>
        <taxon>Bacillati</taxon>
        <taxon>Bacillota</taxon>
        <taxon>Clostridia</taxon>
        <taxon>Eubacteriales</taxon>
        <taxon>Oscillospiraceae</taxon>
        <taxon>Hydrogenoanaerobacterium</taxon>
    </lineage>
</organism>
<name>A0A1H7Z1G0_9FIRM</name>
<dbReference type="SUPFAM" id="SSF54913">
    <property type="entry name" value="GlnB-like"/>
    <property type="match status" value="1"/>
</dbReference>
<dbReference type="Proteomes" id="UP000199158">
    <property type="component" value="Unassembled WGS sequence"/>
</dbReference>
<keyword evidence="2" id="KW-1185">Reference proteome</keyword>
<gene>
    <name evidence="1" type="ORF">SAMN05216180_0381</name>
</gene>
<dbReference type="RefSeq" id="WP_092751091.1">
    <property type="nucleotide sequence ID" value="NZ_FOCG01000001.1"/>
</dbReference>
<dbReference type="AlphaFoldDB" id="A0A1H7Z1G0"/>
<protein>
    <recommendedName>
        <fullName evidence="3">Nitrogen regulatory protein P-II family</fullName>
    </recommendedName>
</protein>
<dbReference type="EMBL" id="FOCG01000001">
    <property type="protein sequence ID" value="SEM52156.1"/>
    <property type="molecule type" value="Genomic_DNA"/>
</dbReference>
<dbReference type="InterPro" id="IPR011322">
    <property type="entry name" value="N-reg_PII-like_a/b"/>
</dbReference>
<evidence type="ECO:0008006" key="3">
    <source>
        <dbReference type="Google" id="ProtNLM"/>
    </source>
</evidence>
<dbReference type="OrthoDB" id="9810781at2"/>
<evidence type="ECO:0000313" key="1">
    <source>
        <dbReference type="EMBL" id="SEM52156.1"/>
    </source>
</evidence>